<sequence length="91" mass="10487">MSEQSNTLFVGNLPWALRGKDLIEIFSQYGEVTFARVILDRETKKSKGYGFVEFANAEDASKAKEEMHEAEINDRSIKIDYARPREENNNQ</sequence>
<dbReference type="Pfam" id="PF00076">
    <property type="entry name" value="RRM_1"/>
    <property type="match status" value="1"/>
</dbReference>
<dbReference type="InterPro" id="IPR035979">
    <property type="entry name" value="RBD_domain_sf"/>
</dbReference>
<protein>
    <submittedName>
        <fullName evidence="3">RNA-binding protein, containing RNA recognition motif (RRM) domain</fullName>
    </submittedName>
</protein>
<evidence type="ECO:0000256" key="1">
    <source>
        <dbReference type="ARBA" id="ARBA00022884"/>
    </source>
</evidence>
<feature type="domain" description="RRM" evidence="2">
    <location>
        <begin position="6"/>
        <end position="84"/>
    </location>
</feature>
<organism evidence="3 4">
    <name type="scientific">Candidatus Vampirococcus lugosii</name>
    <dbReference type="NCBI Taxonomy" id="2789015"/>
    <lineage>
        <taxon>Bacteria</taxon>
        <taxon>Candidatus Absconditibacteriota</taxon>
        <taxon>Vampirococcus</taxon>
    </lineage>
</organism>
<name>A0ABS5QM66_9BACT</name>
<dbReference type="InterPro" id="IPR000504">
    <property type="entry name" value="RRM_dom"/>
</dbReference>
<dbReference type="RefSeq" id="WP_213348660.1">
    <property type="nucleotide sequence ID" value="NZ_JAEDAM010000016.1"/>
</dbReference>
<comment type="caution">
    <text evidence="3">The sequence shown here is derived from an EMBL/GenBank/DDBJ whole genome shotgun (WGS) entry which is preliminary data.</text>
</comment>
<dbReference type="Proteomes" id="UP000680365">
    <property type="component" value="Unassembled WGS sequence"/>
</dbReference>
<dbReference type="EMBL" id="JAEDAM010000016">
    <property type="protein sequence ID" value="MBS8121806.1"/>
    <property type="molecule type" value="Genomic_DNA"/>
</dbReference>
<evidence type="ECO:0000259" key="2">
    <source>
        <dbReference type="PROSITE" id="PS50102"/>
    </source>
</evidence>
<dbReference type="PROSITE" id="PS50102">
    <property type="entry name" value="RRM"/>
    <property type="match status" value="1"/>
</dbReference>
<dbReference type="InterPro" id="IPR052462">
    <property type="entry name" value="SLIRP/GR-RBP-like"/>
</dbReference>
<dbReference type="SUPFAM" id="SSF54928">
    <property type="entry name" value="RNA-binding domain, RBD"/>
    <property type="match status" value="1"/>
</dbReference>
<keyword evidence="1" id="KW-0694">RNA-binding</keyword>
<dbReference type="Gene3D" id="3.30.70.330">
    <property type="match status" value="1"/>
</dbReference>
<dbReference type="PANTHER" id="PTHR48027">
    <property type="entry name" value="HETEROGENEOUS NUCLEAR RIBONUCLEOPROTEIN 87F-RELATED"/>
    <property type="match status" value="1"/>
</dbReference>
<accession>A0ABS5QM66</accession>
<proteinExistence type="predicted"/>
<gene>
    <name evidence="3" type="ORF">VAMP_25n74</name>
</gene>
<dbReference type="InterPro" id="IPR012677">
    <property type="entry name" value="Nucleotide-bd_a/b_plait_sf"/>
</dbReference>
<reference evidence="3 4" key="1">
    <citation type="journal article" date="2021" name="Nat. Commun.">
        <title>Reductive evolution and unique predatory mode in the CPR bacterium Vampirococcus lugosii.</title>
        <authorList>
            <person name="Moreira D."/>
            <person name="Zivanovic Y."/>
            <person name="Lopez-Archilla A.I."/>
            <person name="Iniesto M."/>
            <person name="Lopez-Garcia P."/>
        </authorList>
    </citation>
    <scope>NUCLEOTIDE SEQUENCE [LARGE SCALE GENOMIC DNA]</scope>
    <source>
        <strain evidence="3">Chiprana</strain>
    </source>
</reference>
<dbReference type="SMART" id="SM00360">
    <property type="entry name" value="RRM"/>
    <property type="match status" value="1"/>
</dbReference>
<evidence type="ECO:0000313" key="3">
    <source>
        <dbReference type="EMBL" id="MBS8121806.1"/>
    </source>
</evidence>
<keyword evidence="4" id="KW-1185">Reference proteome</keyword>
<evidence type="ECO:0000313" key="4">
    <source>
        <dbReference type="Proteomes" id="UP000680365"/>
    </source>
</evidence>